<name>A0ABR0UYQ0_REHGL</name>
<dbReference type="Pfam" id="PF12776">
    <property type="entry name" value="Myb_DNA-bind_3"/>
    <property type="match status" value="1"/>
</dbReference>
<dbReference type="EMBL" id="JABTTQ020001858">
    <property type="protein sequence ID" value="KAK6127787.1"/>
    <property type="molecule type" value="Genomic_DNA"/>
</dbReference>
<feature type="domain" description="Myb/SANT-like" evidence="2">
    <location>
        <begin position="80"/>
        <end position="177"/>
    </location>
</feature>
<dbReference type="PANTHER" id="PTHR46250">
    <property type="entry name" value="MYB/SANT-LIKE DNA-BINDING DOMAIN PROTEIN-RELATED"/>
    <property type="match status" value="1"/>
</dbReference>
<dbReference type="Proteomes" id="UP001318860">
    <property type="component" value="Unassembled WGS sequence"/>
</dbReference>
<reference evidence="3 4" key="1">
    <citation type="journal article" date="2021" name="Comput. Struct. Biotechnol. J.">
        <title>De novo genome assembly of the potent medicinal plant Rehmannia glutinosa using nanopore technology.</title>
        <authorList>
            <person name="Ma L."/>
            <person name="Dong C."/>
            <person name="Song C."/>
            <person name="Wang X."/>
            <person name="Zheng X."/>
            <person name="Niu Y."/>
            <person name="Chen S."/>
            <person name="Feng W."/>
        </authorList>
    </citation>
    <scope>NUCLEOTIDE SEQUENCE [LARGE SCALE GENOMIC DNA]</scope>
    <source>
        <strain evidence="3">DH-2019</strain>
    </source>
</reference>
<feature type="region of interest" description="Disordered" evidence="1">
    <location>
        <begin position="241"/>
        <end position="273"/>
    </location>
</feature>
<dbReference type="PANTHER" id="PTHR46250:SF15">
    <property type="entry name" value="OS01G0523800 PROTEIN"/>
    <property type="match status" value="1"/>
</dbReference>
<evidence type="ECO:0000313" key="4">
    <source>
        <dbReference type="Proteomes" id="UP001318860"/>
    </source>
</evidence>
<protein>
    <recommendedName>
        <fullName evidence="2">Myb/SANT-like domain-containing protein</fullName>
    </recommendedName>
</protein>
<accession>A0ABR0UYQ0</accession>
<organism evidence="3 4">
    <name type="scientific">Rehmannia glutinosa</name>
    <name type="common">Chinese foxglove</name>
    <dbReference type="NCBI Taxonomy" id="99300"/>
    <lineage>
        <taxon>Eukaryota</taxon>
        <taxon>Viridiplantae</taxon>
        <taxon>Streptophyta</taxon>
        <taxon>Embryophyta</taxon>
        <taxon>Tracheophyta</taxon>
        <taxon>Spermatophyta</taxon>
        <taxon>Magnoliopsida</taxon>
        <taxon>eudicotyledons</taxon>
        <taxon>Gunneridae</taxon>
        <taxon>Pentapetalae</taxon>
        <taxon>asterids</taxon>
        <taxon>lamiids</taxon>
        <taxon>Lamiales</taxon>
        <taxon>Orobanchaceae</taxon>
        <taxon>Rehmannieae</taxon>
        <taxon>Rehmannia</taxon>
    </lineage>
</organism>
<keyword evidence="4" id="KW-1185">Reference proteome</keyword>
<proteinExistence type="predicted"/>
<gene>
    <name evidence="3" type="ORF">DH2020_038496</name>
</gene>
<evidence type="ECO:0000259" key="2">
    <source>
        <dbReference type="Pfam" id="PF12776"/>
    </source>
</evidence>
<dbReference type="InterPro" id="IPR024752">
    <property type="entry name" value="Myb/SANT-like_dom"/>
</dbReference>
<sequence length="360" mass="40995">MKYTFVLSGWEGSAADSRVLRDVVTRPNGLRVPTGNYYLCDCGYTNDSGFLAPYRGHLLVIMESSKSVGKGVTSRSVRRSWTTQEEYVLLHALKKLVAQGYKCDNGFKAGYQHLLERSLLQAFPGTELRAEPHIASKLMVWKKNYASICMMMRKSKFGWDDSNNQIIVKEDAIWNDYVKTDANAKTMRYKSWPMYKEWCDIFGKDRATGENVEVIHDVIQEVLNGGQPNGVRSEPEQILVTPNSQFQPDTTSEVRGESSTTNKNSRNKKRKNNDAMEDRFLDLMASFCEKADNRLGDLTQIIGFDQDTRQQRKAVFDALSEMSFLSDEDKLATTNQLCNNAQDLGMFFSLSDQYTLHLLK</sequence>
<feature type="compositionally biased region" description="Polar residues" evidence="1">
    <location>
        <begin position="241"/>
        <end position="253"/>
    </location>
</feature>
<evidence type="ECO:0000313" key="3">
    <source>
        <dbReference type="EMBL" id="KAK6127787.1"/>
    </source>
</evidence>
<evidence type="ECO:0000256" key="1">
    <source>
        <dbReference type="SAM" id="MobiDB-lite"/>
    </source>
</evidence>
<comment type="caution">
    <text evidence="3">The sequence shown here is derived from an EMBL/GenBank/DDBJ whole genome shotgun (WGS) entry which is preliminary data.</text>
</comment>